<evidence type="ECO:0000313" key="1">
    <source>
        <dbReference type="EMBL" id="CAI5734510.1"/>
    </source>
</evidence>
<gene>
    <name evidence="1" type="ORF">HBR001_LOCUS6184</name>
</gene>
<sequence>MARLHENYPRLSKLPKYILEDLHETDGNVIDHITKLYPDFTTKTKVDLVHARAFLNRRKNMVTTLEDAENTIQFIRKTIQSRQQKRAQEMEEEQAEWLRAGSHPNKVFKTLSIAQGTYGRALINPLASPDLEVLRQYIERYNKLFIDAQRKEITLVGTLYEGFGRDLARYLFAASHSPIFGPDAMKMHQTLLEEWYRDGMTIDAAADKLGIATTTVKGTWIKYLYTFIEYSALLHTKGRVKEGTTFSYLKTRIGDYFFSLLIADARNLGNTYLVDWEKELFKIWKKEGVTPNDLYRKVILRTKYYKSDPDRMLEEVIRNRFATWWNKNEFN</sequence>
<dbReference type="AlphaFoldDB" id="A0AAV0UC60"/>
<keyword evidence="2" id="KW-1185">Reference proteome</keyword>
<proteinExistence type="predicted"/>
<dbReference type="EMBL" id="CANTFL010001234">
    <property type="protein sequence ID" value="CAI5734510.1"/>
    <property type="molecule type" value="Genomic_DNA"/>
</dbReference>
<reference evidence="1" key="1">
    <citation type="submission" date="2022-12" db="EMBL/GenBank/DDBJ databases">
        <authorList>
            <person name="Webb A."/>
        </authorList>
    </citation>
    <scope>NUCLEOTIDE SEQUENCE</scope>
    <source>
        <strain evidence="1">Hp1</strain>
    </source>
</reference>
<evidence type="ECO:0008006" key="3">
    <source>
        <dbReference type="Google" id="ProtNLM"/>
    </source>
</evidence>
<protein>
    <recommendedName>
        <fullName evidence="3">RxLR effector candidate protein</fullName>
    </recommendedName>
</protein>
<dbReference type="Proteomes" id="UP001162031">
    <property type="component" value="Unassembled WGS sequence"/>
</dbReference>
<name>A0AAV0UC60_HYABA</name>
<accession>A0AAV0UC60</accession>
<comment type="caution">
    <text evidence="1">The sequence shown here is derived from an EMBL/GenBank/DDBJ whole genome shotgun (WGS) entry which is preliminary data.</text>
</comment>
<organism evidence="1 2">
    <name type="scientific">Hyaloperonospora brassicae</name>
    <name type="common">Brassica downy mildew</name>
    <name type="synonym">Peronospora brassicae</name>
    <dbReference type="NCBI Taxonomy" id="162125"/>
    <lineage>
        <taxon>Eukaryota</taxon>
        <taxon>Sar</taxon>
        <taxon>Stramenopiles</taxon>
        <taxon>Oomycota</taxon>
        <taxon>Peronosporomycetes</taxon>
        <taxon>Peronosporales</taxon>
        <taxon>Peronosporaceae</taxon>
        <taxon>Hyaloperonospora</taxon>
    </lineage>
</organism>
<evidence type="ECO:0000313" key="2">
    <source>
        <dbReference type="Proteomes" id="UP001162031"/>
    </source>
</evidence>